<evidence type="ECO:0000313" key="2">
    <source>
        <dbReference type="Proteomes" id="UP001147747"/>
    </source>
</evidence>
<gene>
    <name evidence="1" type="ORF">N7509_009631</name>
</gene>
<proteinExistence type="predicted"/>
<dbReference type="Proteomes" id="UP001147747">
    <property type="component" value="Unassembled WGS sequence"/>
</dbReference>
<sequence>MADPNPLQSLEICTKWEKWPEDRPKEDVYKLLIDAYRLRINDDLKFRNIQHADPIYEDAPNEDTIHAETSFGGTPNLFLFLQMADLVGLMPTWWDASETASCIDRAKYLTWSNIATQVTADDVKEYDGDNSMVLRLRIFADQVIDMPPMGFDLMKLLDVEVMLEKSHEFLNYIHQPMDSDTEVEASDEDDGNPEVALG</sequence>
<dbReference type="OrthoDB" id="432970at2759"/>
<dbReference type="GeneID" id="81373248"/>
<name>A0A9W9VPY0_9EURO</name>
<dbReference type="RefSeq" id="XP_056484888.1">
    <property type="nucleotide sequence ID" value="XM_056634268.1"/>
</dbReference>
<dbReference type="AlphaFoldDB" id="A0A9W9VPY0"/>
<accession>A0A9W9VPY0</accession>
<reference evidence="1" key="2">
    <citation type="journal article" date="2023" name="IMA Fungus">
        <title>Comparative genomic study of the Penicillium genus elucidates a diverse pangenome and 15 lateral gene transfer events.</title>
        <authorList>
            <person name="Petersen C."/>
            <person name="Sorensen T."/>
            <person name="Nielsen M.R."/>
            <person name="Sondergaard T.E."/>
            <person name="Sorensen J.L."/>
            <person name="Fitzpatrick D.A."/>
            <person name="Frisvad J.C."/>
            <person name="Nielsen K.L."/>
        </authorList>
    </citation>
    <scope>NUCLEOTIDE SEQUENCE</scope>
    <source>
        <strain evidence="1">IBT 29677</strain>
    </source>
</reference>
<dbReference type="EMBL" id="JAPZBU010000009">
    <property type="protein sequence ID" value="KAJ5387090.1"/>
    <property type="molecule type" value="Genomic_DNA"/>
</dbReference>
<evidence type="ECO:0000313" key="1">
    <source>
        <dbReference type="EMBL" id="KAJ5387090.1"/>
    </source>
</evidence>
<organism evidence="1 2">
    <name type="scientific">Penicillium cosmopolitanum</name>
    <dbReference type="NCBI Taxonomy" id="1131564"/>
    <lineage>
        <taxon>Eukaryota</taxon>
        <taxon>Fungi</taxon>
        <taxon>Dikarya</taxon>
        <taxon>Ascomycota</taxon>
        <taxon>Pezizomycotina</taxon>
        <taxon>Eurotiomycetes</taxon>
        <taxon>Eurotiomycetidae</taxon>
        <taxon>Eurotiales</taxon>
        <taxon>Aspergillaceae</taxon>
        <taxon>Penicillium</taxon>
    </lineage>
</organism>
<keyword evidence="2" id="KW-1185">Reference proteome</keyword>
<comment type="caution">
    <text evidence="1">The sequence shown here is derived from an EMBL/GenBank/DDBJ whole genome shotgun (WGS) entry which is preliminary data.</text>
</comment>
<protein>
    <submittedName>
        <fullName evidence="1">Uncharacterized protein</fullName>
    </submittedName>
</protein>
<reference evidence="1" key="1">
    <citation type="submission" date="2022-12" db="EMBL/GenBank/DDBJ databases">
        <authorList>
            <person name="Petersen C."/>
        </authorList>
    </citation>
    <scope>NUCLEOTIDE SEQUENCE</scope>
    <source>
        <strain evidence="1">IBT 29677</strain>
    </source>
</reference>